<dbReference type="PIRSF" id="PIRSF022603">
    <property type="entry name" value="UCP022603"/>
    <property type="match status" value="1"/>
</dbReference>
<comment type="caution">
    <text evidence="3">The sequence shown here is derived from an EMBL/GenBank/DDBJ whole genome shotgun (WGS) entry which is preliminary data.</text>
</comment>
<reference evidence="3 4" key="1">
    <citation type="submission" date="2014-02" db="EMBL/GenBank/DDBJ databases">
        <title>The Genome Sequence of Trichophyton interdigitale MR816.</title>
        <authorList>
            <consortium name="The Broad Institute Genomics Platform"/>
            <person name="Cuomo C.A."/>
            <person name="White T.C."/>
            <person name="Graser Y."/>
            <person name="Martinez-Rossi N."/>
            <person name="Heitman J."/>
            <person name="Young S.K."/>
            <person name="Zeng Q."/>
            <person name="Gargeya S."/>
            <person name="Abouelleil A."/>
            <person name="Alvarado L."/>
            <person name="Chapman S.B."/>
            <person name="Gainer-Dewar J."/>
            <person name="Goldberg J."/>
            <person name="Griggs A."/>
            <person name="Gujja S."/>
            <person name="Hansen M."/>
            <person name="Howarth C."/>
            <person name="Imamovic A."/>
            <person name="Larimer J."/>
            <person name="Martinez D."/>
            <person name="Murphy C."/>
            <person name="Pearson M.D."/>
            <person name="Persinoti G."/>
            <person name="Poon T."/>
            <person name="Priest M."/>
            <person name="Roberts A.D."/>
            <person name="Saif S."/>
            <person name="Shea T.D."/>
            <person name="Sykes S.N."/>
            <person name="Wortman J."/>
            <person name="Nusbaum C."/>
            <person name="Birren B."/>
        </authorList>
    </citation>
    <scope>NUCLEOTIDE SEQUENCE [LARGE SCALE GENOMIC DNA]</scope>
    <source>
        <strain evidence="3 4">MR816</strain>
    </source>
</reference>
<dbReference type="OMA" id="QFCFNER"/>
<protein>
    <recommendedName>
        <fullName evidence="5">Caffeine-induced death protein Cid2</fullName>
    </recommendedName>
</protein>
<dbReference type="Pfam" id="PF09774">
    <property type="entry name" value="MIX23"/>
    <property type="match status" value="1"/>
</dbReference>
<dbReference type="EMBL" id="AOKY01000087">
    <property type="protein sequence ID" value="KDB27048.1"/>
    <property type="molecule type" value="Genomic_DNA"/>
</dbReference>
<gene>
    <name evidence="3" type="ORF">H109_01154</name>
</gene>
<dbReference type="InterPro" id="IPR016805">
    <property type="entry name" value="MIX23_fungal"/>
</dbReference>
<comment type="similarity">
    <text evidence="1">Belongs to the MIX23 family.</text>
</comment>
<name>A0A059JH81_TRIIM</name>
<feature type="region of interest" description="Disordered" evidence="2">
    <location>
        <begin position="45"/>
        <end position="66"/>
    </location>
</feature>
<evidence type="ECO:0008006" key="5">
    <source>
        <dbReference type="Google" id="ProtNLM"/>
    </source>
</evidence>
<evidence type="ECO:0000313" key="3">
    <source>
        <dbReference type="EMBL" id="KDB27048.1"/>
    </source>
</evidence>
<evidence type="ECO:0000256" key="1">
    <source>
        <dbReference type="ARBA" id="ARBA00024204"/>
    </source>
</evidence>
<dbReference type="GO" id="GO:0005758">
    <property type="term" value="C:mitochondrial intermembrane space"/>
    <property type="evidence" value="ECO:0007669"/>
    <property type="project" value="InterPro"/>
</dbReference>
<sequence length="194" mass="22383">MSKTSTQPKLSPQFCFNERALRDFLRISRSTVDDSISQSLNALVTPSRQGFDPSSTTARQTELPRHGQIEGARCQNFKDEVLFPSWQARSDVLTYCAGVATSPDPDDPDLLLRQEESARARERVVDERLDPYSARFFPREPRTESLAMLIRNERGVERIVRSRSWDIVGERCGNSFESWEDALNRWRVTREQSR</sequence>
<dbReference type="HOGENOM" id="CLU_081050_1_0_1"/>
<dbReference type="AlphaFoldDB" id="A0A059JH81"/>
<organism evidence="3 4">
    <name type="scientific">Trichophyton interdigitale (strain MR816)</name>
    <dbReference type="NCBI Taxonomy" id="1215338"/>
    <lineage>
        <taxon>Eukaryota</taxon>
        <taxon>Fungi</taxon>
        <taxon>Dikarya</taxon>
        <taxon>Ascomycota</taxon>
        <taxon>Pezizomycotina</taxon>
        <taxon>Eurotiomycetes</taxon>
        <taxon>Eurotiomycetidae</taxon>
        <taxon>Onygenales</taxon>
        <taxon>Arthrodermataceae</taxon>
        <taxon>Trichophyton</taxon>
    </lineage>
</organism>
<evidence type="ECO:0000256" key="2">
    <source>
        <dbReference type="SAM" id="MobiDB-lite"/>
    </source>
</evidence>
<keyword evidence="4" id="KW-1185">Reference proteome</keyword>
<feature type="compositionally biased region" description="Polar residues" evidence="2">
    <location>
        <begin position="45"/>
        <end position="60"/>
    </location>
</feature>
<dbReference type="PANTHER" id="PTHR31905">
    <property type="entry name" value="COILED-COIL DOMAIN-CONTAINING PROTEIN 58"/>
    <property type="match status" value="1"/>
</dbReference>
<dbReference type="OrthoDB" id="5593818at2759"/>
<evidence type="ECO:0000313" key="4">
    <source>
        <dbReference type="Proteomes" id="UP000024533"/>
    </source>
</evidence>
<dbReference type="STRING" id="1215338.A0A059JH81"/>
<proteinExistence type="inferred from homology"/>
<dbReference type="Proteomes" id="UP000024533">
    <property type="component" value="Unassembled WGS sequence"/>
</dbReference>
<dbReference type="PANTHER" id="PTHR31905:SF2">
    <property type="entry name" value="PROTEIN MIX23"/>
    <property type="match status" value="1"/>
</dbReference>
<dbReference type="InterPro" id="IPR019171">
    <property type="entry name" value="MIX23"/>
</dbReference>
<accession>A0A059JH81</accession>